<dbReference type="PANTHER" id="PTHR19959">
    <property type="entry name" value="KINESIN LIGHT CHAIN"/>
    <property type="match status" value="1"/>
</dbReference>
<evidence type="ECO:0000256" key="1">
    <source>
        <dbReference type="SAM" id="MobiDB-lite"/>
    </source>
</evidence>
<evidence type="ECO:0000313" key="4">
    <source>
        <dbReference type="Proteomes" id="UP000650533"/>
    </source>
</evidence>
<dbReference type="SUPFAM" id="SSF81901">
    <property type="entry name" value="HCP-like"/>
    <property type="match status" value="1"/>
</dbReference>
<sequence length="1384" mass="155629">MKPDDSDQAFNTPLDLAGRPPWITRAVPRERNSSYPPFKHPESKILKNTEAEHVIDINEPFNQTRHKDESNQPLQATPSYASPIEKATWYMRQIALFDCVDTEISARLERLSKSHKAQFKTFGQLEQIEKALTYAIYALFLTPEDHLDLLSRLENLGDIHTTRFEQLGNDDDIDQSIRCYSRARLLMSEDHPGLPRLLGSLGVSHGDRFTKLGDRRDLESALSFHSRAFSLVEEGHLEFTRLLRYLGMSHGIRFELLGDPSDLEIAIDSHSRALSLMPEGHSELPILLGNLGTSYIQHFRISRDLKDVESAILHQSRGLSLLPEGHPDLTVLLGLLGASHGIRSQILQSLNDLEIAIDLHSRGLSLAPDGHLARPKLLSSLGVSYTTRFGVLQDPKDMEYGLYLLNCALPLVTNHSELAMLLQTLGRTYALRAVRLGQLSDVEKVIEYLSRAVSMTPVGHPSLPDQLERLGMAYGMRLQRLGEINDAKLSIECLTQAVTIVPEDHPGLSMILDTLGISHREVFYRLGILEDLDKAIDYHSRAVSLTSEGDYIYPRRLSVLGASYQERFLRLNKLDDNENAIKYLSRALSLAPKGYIELPRTLEALGSSHLERFQRLAELDDIDKAVEYHFRAYSLTERDHAELPGRLDNLSRSHRVRFRRLDELDDIEKAIVYLSHALSLTPDGHIGASKRLKDLGVSHMDRFEHTKAVSDLNKAIDYTLHALSQTPEGHPSLPELFQSLGTAYKGRFERLGEIGDLDKAIENHSQATSLTPNDHPELARRLGNLGSAHRDRFRSLEIFYDLEKSIEYHYRSLRLTPENHPSLVDHLINLGMSLTEKYKHLNETSDLQDSLACFRRASESLVGAPRSKFTAALTWARHASTHNHPDCIRAYQTAIDLLPQVVWMGSTTTQRYHDLQLTNDLAVEAASVAFSAANYNLALTWLEHARCIVWNQTLLLRTPFDELHSSYPSMAERLQKCTVELEKISVEPRRMALDPLSPDAADLEANAHQHRRLAIERDALLSEIRKLPGFEDFLLPKNAVELTRAARNGPVAVINCSKRHSHALVIVPGRNDIIPIPLPAFTHENAELARAKIVVSLRDKGIRERGVKIRQEPGQEERFQEVLKMLWNDVVKPILDSLGYMNSAPMDNIPHITWCPTGIASFLPFMRPEIMDIPTRGYSTMLYPHSRILGIGQEATPGYQPLPGIVRELEYIKGHMQNVADYSELMNDKATRDTVLEAMEHHDWVHLACHANQDVGDPTKSGFLLHDGRLDLATITRRSFKNKGLAFLSACQTATGDERLPDEAVHLASGMIIAGYPSVVGTMWSVSDSDAPLVADQIYRHIVKIKKVGSGEVGRALHSAVGALREGIGEKEFIRWVPYIHIGS</sequence>
<organism evidence="3 4">
    <name type="scientific">Rhizoctonia solani</name>
    <dbReference type="NCBI Taxonomy" id="456999"/>
    <lineage>
        <taxon>Eukaryota</taxon>
        <taxon>Fungi</taxon>
        <taxon>Dikarya</taxon>
        <taxon>Basidiomycota</taxon>
        <taxon>Agaricomycotina</taxon>
        <taxon>Agaricomycetes</taxon>
        <taxon>Cantharellales</taxon>
        <taxon>Ceratobasidiaceae</taxon>
        <taxon>Rhizoctonia</taxon>
    </lineage>
</organism>
<evidence type="ECO:0000259" key="2">
    <source>
        <dbReference type="Pfam" id="PF12770"/>
    </source>
</evidence>
<dbReference type="InterPro" id="IPR019734">
    <property type="entry name" value="TPR_rpt"/>
</dbReference>
<dbReference type="GeneID" id="67022468"/>
<dbReference type="Proteomes" id="UP000650533">
    <property type="component" value="Chromosome 4"/>
</dbReference>
<name>A0A8H8NUA9_9AGAM</name>
<dbReference type="SMART" id="SM00028">
    <property type="entry name" value="TPR"/>
    <property type="match status" value="6"/>
</dbReference>
<dbReference type="InterPro" id="IPR011990">
    <property type="entry name" value="TPR-like_helical_dom_sf"/>
</dbReference>
<protein>
    <submittedName>
        <fullName evidence="3">CHAT domain protein</fullName>
    </submittedName>
</protein>
<dbReference type="KEGG" id="rsx:RhiXN_00186"/>
<feature type="region of interest" description="Disordered" evidence="1">
    <location>
        <begin position="1"/>
        <end position="20"/>
    </location>
</feature>
<dbReference type="Gene3D" id="1.25.40.10">
    <property type="entry name" value="Tetratricopeptide repeat domain"/>
    <property type="match status" value="3"/>
</dbReference>
<dbReference type="Pfam" id="PF12770">
    <property type="entry name" value="CHAT"/>
    <property type="match status" value="1"/>
</dbReference>
<proteinExistence type="predicted"/>
<evidence type="ECO:0000313" key="3">
    <source>
        <dbReference type="EMBL" id="QRW18780.1"/>
    </source>
</evidence>
<gene>
    <name evidence="3" type="ORF">RhiXN_00186</name>
</gene>
<dbReference type="RefSeq" id="XP_043179017.1">
    <property type="nucleotide sequence ID" value="XM_043320005.1"/>
</dbReference>
<accession>A0A8H8NUA9</accession>
<feature type="domain" description="CHAT" evidence="2">
    <location>
        <begin position="1189"/>
        <end position="1384"/>
    </location>
</feature>
<dbReference type="SUPFAM" id="SSF48452">
    <property type="entry name" value="TPR-like"/>
    <property type="match status" value="2"/>
</dbReference>
<dbReference type="PANTHER" id="PTHR19959:SF119">
    <property type="entry name" value="FUNGAL LIPASE-LIKE DOMAIN-CONTAINING PROTEIN"/>
    <property type="match status" value="1"/>
</dbReference>
<reference evidence="3" key="1">
    <citation type="submission" date="2020-05" db="EMBL/GenBank/DDBJ databases">
        <title>Evolutionary and genomic comparisons of hybrid uninucleate and nonhybrid Rhizoctonia fungi.</title>
        <authorList>
            <person name="Li C."/>
            <person name="Chen X."/>
        </authorList>
    </citation>
    <scope>NUCLEOTIDE SEQUENCE</scope>
    <source>
        <strain evidence="3">AG-1 IA</strain>
    </source>
</reference>
<dbReference type="EMBL" id="CP059661">
    <property type="protein sequence ID" value="QRW18780.1"/>
    <property type="molecule type" value="Genomic_DNA"/>
</dbReference>
<dbReference type="InterPro" id="IPR024983">
    <property type="entry name" value="CHAT_dom"/>
</dbReference>